<evidence type="ECO:0000313" key="2">
    <source>
        <dbReference type="Proteomes" id="UP000304953"/>
    </source>
</evidence>
<sequence>MKCAYCGAELKVGCVYCSVCGKEAQIVSDYNLLEDDFLRGLLKEKKDKIQKKRRSENKKGKGAVSSNQKTGKKKKKPIGFLIMAVFLILVVGIVLLVNYSWNNSYDYQMKKAEDYQGRKDYQKAEKCLKRALELDGSSEDARLRLAEVYLQQEEYEKARIILLELLEEGEESREVCERLIQVYEAQEDYEAIEKLSREITDTEILELFEDYLAKPPVIEPEGGMYQEEIEVELTSEENCKIYYTLDGSDPREGKEYTKPILLEPGKNIWIRAVSCNKFGVYGEEEQERFMIKLTKPNAPHVVPSGGNFYGPQTITITVPEGCRVYYTWDGAEPTQESSQYTEPISMPEGNNVLSLILVDKYGMTSDVLKCNYVYIPQ</sequence>
<comment type="caution">
    <text evidence="1">The sequence shown here is derived from an EMBL/GenBank/DDBJ whole genome shotgun (WGS) entry which is preliminary data.</text>
</comment>
<proteinExistence type="predicted"/>
<accession>A0AC61RYA0</accession>
<organism evidence="1 2">
    <name type="scientific">Petralouisia muris</name>
    <dbReference type="NCBI Taxonomy" id="3032872"/>
    <lineage>
        <taxon>Bacteria</taxon>
        <taxon>Bacillati</taxon>
        <taxon>Bacillota</taxon>
        <taxon>Clostridia</taxon>
        <taxon>Lachnospirales</taxon>
        <taxon>Lachnospiraceae</taxon>
        <taxon>Petralouisia</taxon>
    </lineage>
</organism>
<name>A0AC61RYA0_9FIRM</name>
<gene>
    <name evidence="1" type="ORF">E5329_07140</name>
</gene>
<protein>
    <submittedName>
        <fullName evidence="1">Tetratricopeptide repeat protein</fullName>
    </submittedName>
</protein>
<keyword evidence="2" id="KW-1185">Reference proteome</keyword>
<dbReference type="Proteomes" id="UP000304953">
    <property type="component" value="Unassembled WGS sequence"/>
</dbReference>
<dbReference type="EMBL" id="SRYA01000011">
    <property type="protein sequence ID" value="TGY96989.1"/>
    <property type="molecule type" value="Genomic_DNA"/>
</dbReference>
<reference evidence="1" key="1">
    <citation type="submission" date="2019-04" db="EMBL/GenBank/DDBJ databases">
        <title>Microbes associate with the intestines of laboratory mice.</title>
        <authorList>
            <person name="Navarre W."/>
            <person name="Wong E."/>
            <person name="Huang K."/>
            <person name="Tropini C."/>
            <person name="Ng K."/>
            <person name="Yu B."/>
        </authorList>
    </citation>
    <scope>NUCLEOTIDE SEQUENCE</scope>
    <source>
        <strain evidence="1">NM01_1-7b</strain>
    </source>
</reference>
<evidence type="ECO:0000313" key="1">
    <source>
        <dbReference type="EMBL" id="TGY96989.1"/>
    </source>
</evidence>